<evidence type="ECO:0000256" key="4">
    <source>
        <dbReference type="ARBA" id="ARBA00048819"/>
    </source>
</evidence>
<keyword evidence="3 5" id="KW-0067">ATP-binding</keyword>
<dbReference type="Proteomes" id="UP001200537">
    <property type="component" value="Unassembled WGS sequence"/>
</dbReference>
<evidence type="ECO:0000313" key="7">
    <source>
        <dbReference type="Proteomes" id="UP001200537"/>
    </source>
</evidence>
<organism evidence="6 7">
    <name type="scientific">Varibaculum cambriense</name>
    <dbReference type="NCBI Taxonomy" id="184870"/>
    <lineage>
        <taxon>Bacteria</taxon>
        <taxon>Bacillati</taxon>
        <taxon>Actinomycetota</taxon>
        <taxon>Actinomycetes</taxon>
        <taxon>Actinomycetales</taxon>
        <taxon>Actinomycetaceae</taxon>
        <taxon>Varibaculum</taxon>
    </lineage>
</organism>
<sequence>MSIKFSRSERSTIGIEWELQLIDKDSFDLRQCASAVMEEVERLHPQNPLVHREMLLNTVEVISRPRHSVRDCIMDLKEGINLVRPVTSALRVELASAGSHPFANPSYQQVTDSKRYEELVNRTQYWGRQMLLFGTHVHVGVEDRDKVLPIQNYLTSKLGHMQALFASSPYWAGVDTGYCDNRAMVFQQLPTAGKPYQFETWEQLEDFTAGMLKTGVIDSFDEVRWDIRPSPKFGTIEARVADASSTIKEVAAAAALTQSLVETASRQLDAGKELPVMPDWFVRENRWRAARYGMDAILIEDAHGEEELLTDSLPAWLEELTPAAEDLDCAEELWSILEMVKIGVGYQRQRTIFDRTNSYEAVVAFLIAEMEAGEPLDPGCFVDKSLHKSGVKGWKARAR</sequence>
<evidence type="ECO:0000256" key="2">
    <source>
        <dbReference type="ARBA" id="ARBA00022741"/>
    </source>
</evidence>
<gene>
    <name evidence="6" type="ORF">L0M99_09175</name>
</gene>
<dbReference type="Gene3D" id="3.30.590.20">
    <property type="match status" value="1"/>
</dbReference>
<comment type="caution">
    <text evidence="6">The sequence shown here is derived from an EMBL/GenBank/DDBJ whole genome shotgun (WGS) entry which is preliminary data.</text>
</comment>
<accession>A0AAJ1F8U6</accession>
<dbReference type="Pfam" id="PF04107">
    <property type="entry name" value="GCS2"/>
    <property type="match status" value="1"/>
</dbReference>
<evidence type="ECO:0000256" key="3">
    <source>
        <dbReference type="ARBA" id="ARBA00022840"/>
    </source>
</evidence>
<dbReference type="PANTHER" id="PTHR36510:SF1">
    <property type="entry name" value="GLUTAMATE--CYSTEINE LIGASE 2-RELATED"/>
    <property type="match status" value="1"/>
</dbReference>
<dbReference type="PANTHER" id="PTHR36510">
    <property type="entry name" value="GLUTAMATE--CYSTEINE LIGASE 2-RELATED"/>
    <property type="match status" value="1"/>
</dbReference>
<proteinExistence type="inferred from homology"/>
<dbReference type="EMBL" id="JAKNHJ010000021">
    <property type="protein sequence ID" value="MCG4618653.1"/>
    <property type="molecule type" value="Genomic_DNA"/>
</dbReference>
<dbReference type="NCBIfam" id="NF010042">
    <property type="entry name" value="PRK13517.1-2"/>
    <property type="match status" value="1"/>
</dbReference>
<dbReference type="InterPro" id="IPR014746">
    <property type="entry name" value="Gln_synth/guanido_kin_cat_dom"/>
</dbReference>
<name>A0AAJ1F8U6_9ACTO</name>
<dbReference type="NCBIfam" id="NF010044">
    <property type="entry name" value="PRK13517.1-4"/>
    <property type="match status" value="1"/>
</dbReference>
<keyword evidence="1 5" id="KW-0436">Ligase</keyword>
<evidence type="ECO:0000256" key="5">
    <source>
        <dbReference type="HAMAP-Rule" id="MF_01609"/>
    </source>
</evidence>
<reference evidence="6" key="1">
    <citation type="submission" date="2022-01" db="EMBL/GenBank/DDBJ databases">
        <title>Collection of gut derived symbiotic bacterial strains cultured from healthy donors.</title>
        <authorList>
            <person name="Lin H."/>
            <person name="Kohout C."/>
            <person name="Waligurski E."/>
            <person name="Pamer E.G."/>
        </authorList>
    </citation>
    <scope>NUCLEOTIDE SEQUENCE</scope>
    <source>
        <strain evidence="6">DFI.7.46</strain>
    </source>
</reference>
<evidence type="ECO:0000256" key="1">
    <source>
        <dbReference type="ARBA" id="ARBA00022598"/>
    </source>
</evidence>
<comment type="function">
    <text evidence="5">ATP-dependent carboxylate-amine ligase which exhibits weak glutamate--cysteine ligase activity.</text>
</comment>
<dbReference type="GO" id="GO:0042398">
    <property type="term" value="P:modified amino acid biosynthetic process"/>
    <property type="evidence" value="ECO:0007669"/>
    <property type="project" value="InterPro"/>
</dbReference>
<comment type="catalytic activity">
    <reaction evidence="4 5">
        <text>L-cysteine + L-glutamate + ATP = gamma-L-glutamyl-L-cysteine + ADP + phosphate + H(+)</text>
        <dbReference type="Rhea" id="RHEA:13285"/>
        <dbReference type="ChEBI" id="CHEBI:15378"/>
        <dbReference type="ChEBI" id="CHEBI:29985"/>
        <dbReference type="ChEBI" id="CHEBI:30616"/>
        <dbReference type="ChEBI" id="CHEBI:35235"/>
        <dbReference type="ChEBI" id="CHEBI:43474"/>
        <dbReference type="ChEBI" id="CHEBI:58173"/>
        <dbReference type="ChEBI" id="CHEBI:456216"/>
        <dbReference type="EC" id="6.3.2.2"/>
    </reaction>
</comment>
<keyword evidence="2 5" id="KW-0547">Nucleotide-binding</keyword>
<dbReference type="AlphaFoldDB" id="A0AAJ1F8U6"/>
<dbReference type="GO" id="GO:0004357">
    <property type="term" value="F:glutamate-cysteine ligase activity"/>
    <property type="evidence" value="ECO:0007669"/>
    <property type="project" value="UniProtKB-EC"/>
</dbReference>
<dbReference type="InterPro" id="IPR006336">
    <property type="entry name" value="GCS2"/>
</dbReference>
<dbReference type="SUPFAM" id="SSF55931">
    <property type="entry name" value="Glutamine synthetase/guanido kinase"/>
    <property type="match status" value="1"/>
</dbReference>
<dbReference type="RefSeq" id="WP_024058140.1">
    <property type="nucleotide sequence ID" value="NZ_JAGZVZ010000014.1"/>
</dbReference>
<dbReference type="InterPro" id="IPR050141">
    <property type="entry name" value="GCL_type2/YbdK_subfam"/>
</dbReference>
<dbReference type="GO" id="GO:0005524">
    <property type="term" value="F:ATP binding"/>
    <property type="evidence" value="ECO:0007669"/>
    <property type="project" value="UniProtKB-KW"/>
</dbReference>
<dbReference type="HAMAP" id="MF_01609">
    <property type="entry name" value="Glu_cys_ligase_2"/>
    <property type="match status" value="1"/>
</dbReference>
<dbReference type="InterPro" id="IPR011793">
    <property type="entry name" value="YbdK"/>
</dbReference>
<dbReference type="NCBIfam" id="TIGR02050">
    <property type="entry name" value="gshA_cyan_rel"/>
    <property type="match status" value="1"/>
</dbReference>
<protein>
    <recommendedName>
        <fullName evidence="5">Putative glutamate--cysteine ligase 2</fullName>
        <ecNumber evidence="5">6.3.2.2</ecNumber>
    </recommendedName>
    <alternativeName>
        <fullName evidence="5">Gamma-glutamylcysteine synthetase 2</fullName>
        <shortName evidence="5">GCS 2</shortName>
        <shortName evidence="5">Gamma-GCS 2</shortName>
    </alternativeName>
</protein>
<evidence type="ECO:0000313" key="6">
    <source>
        <dbReference type="EMBL" id="MCG4618653.1"/>
    </source>
</evidence>
<dbReference type="EC" id="6.3.2.2" evidence="5"/>
<comment type="similarity">
    <text evidence="5">Belongs to the glutamate--cysteine ligase type 2 family. YbdK subfamily.</text>
</comment>